<name>A0ABD2MGG7_9CUCU</name>
<accession>A0ABD2MGG7</accession>
<gene>
    <name evidence="1" type="ORF">HHI36_009680</name>
</gene>
<dbReference type="AlphaFoldDB" id="A0ABD2MGG7"/>
<comment type="caution">
    <text evidence="1">The sequence shown here is derived from an EMBL/GenBank/DDBJ whole genome shotgun (WGS) entry which is preliminary data.</text>
</comment>
<dbReference type="Proteomes" id="UP001516400">
    <property type="component" value="Unassembled WGS sequence"/>
</dbReference>
<dbReference type="EMBL" id="JABFTP020000001">
    <property type="protein sequence ID" value="KAL3265476.1"/>
    <property type="molecule type" value="Genomic_DNA"/>
</dbReference>
<organism evidence="1 2">
    <name type="scientific">Cryptolaemus montrouzieri</name>
    <dbReference type="NCBI Taxonomy" id="559131"/>
    <lineage>
        <taxon>Eukaryota</taxon>
        <taxon>Metazoa</taxon>
        <taxon>Ecdysozoa</taxon>
        <taxon>Arthropoda</taxon>
        <taxon>Hexapoda</taxon>
        <taxon>Insecta</taxon>
        <taxon>Pterygota</taxon>
        <taxon>Neoptera</taxon>
        <taxon>Endopterygota</taxon>
        <taxon>Coleoptera</taxon>
        <taxon>Polyphaga</taxon>
        <taxon>Cucujiformia</taxon>
        <taxon>Coccinelloidea</taxon>
        <taxon>Coccinellidae</taxon>
        <taxon>Scymninae</taxon>
        <taxon>Scymnini</taxon>
        <taxon>Cryptolaemus</taxon>
    </lineage>
</organism>
<evidence type="ECO:0000313" key="1">
    <source>
        <dbReference type="EMBL" id="KAL3265476.1"/>
    </source>
</evidence>
<sequence length="148" mass="17124">ARKFSARRLTKSPSLDAIQKYWEDVMSEDSHFQLYTQSNVAENSRYTIKGTPGFFYENPYFLRMIPLFVKIASQVRQFFGLLLNLPIGIKFCTCNFPFAHTKDLNLFTVQFHSTPLLHDLLGFEDNKDSVVCEAKTVDYSLLQHPFAV</sequence>
<proteinExistence type="predicted"/>
<keyword evidence="2" id="KW-1185">Reference proteome</keyword>
<protein>
    <recommendedName>
        <fullName evidence="3">Spastic ataxia of Charlevoix-Saguenay</fullName>
    </recommendedName>
</protein>
<feature type="non-terminal residue" evidence="1">
    <location>
        <position position="1"/>
    </location>
</feature>
<reference evidence="1 2" key="1">
    <citation type="journal article" date="2021" name="BMC Biol.">
        <title>Horizontally acquired antibacterial genes associated with adaptive radiation of ladybird beetles.</title>
        <authorList>
            <person name="Li H.S."/>
            <person name="Tang X.F."/>
            <person name="Huang Y.H."/>
            <person name="Xu Z.Y."/>
            <person name="Chen M.L."/>
            <person name="Du X.Y."/>
            <person name="Qiu B.Y."/>
            <person name="Chen P.T."/>
            <person name="Zhang W."/>
            <person name="Slipinski A."/>
            <person name="Escalona H.E."/>
            <person name="Waterhouse R.M."/>
            <person name="Zwick A."/>
            <person name="Pang H."/>
        </authorList>
    </citation>
    <scope>NUCLEOTIDE SEQUENCE [LARGE SCALE GENOMIC DNA]</scope>
    <source>
        <strain evidence="1">SYSU2018</strain>
    </source>
</reference>
<evidence type="ECO:0008006" key="3">
    <source>
        <dbReference type="Google" id="ProtNLM"/>
    </source>
</evidence>
<evidence type="ECO:0000313" key="2">
    <source>
        <dbReference type="Proteomes" id="UP001516400"/>
    </source>
</evidence>